<dbReference type="CDD" id="cd05775">
    <property type="entry name" value="IgV_CD2_like_N"/>
    <property type="match status" value="1"/>
</dbReference>
<dbReference type="PANTHER" id="PTHR12080">
    <property type="entry name" value="SIGNALING LYMPHOCYTIC ACTIVATION MOLECULE"/>
    <property type="match status" value="1"/>
</dbReference>
<feature type="non-terminal residue" evidence="7">
    <location>
        <position position="1"/>
    </location>
</feature>
<evidence type="ECO:0000256" key="3">
    <source>
        <dbReference type="ARBA" id="ARBA00023136"/>
    </source>
</evidence>
<evidence type="ECO:0000256" key="5">
    <source>
        <dbReference type="SAM" id="Phobius"/>
    </source>
</evidence>
<evidence type="ECO:0000313" key="8">
    <source>
        <dbReference type="Proteomes" id="UP000236370"/>
    </source>
</evidence>
<dbReference type="InterPro" id="IPR003599">
    <property type="entry name" value="Ig_sub"/>
</dbReference>
<dbReference type="Gene3D" id="2.60.40.10">
    <property type="entry name" value="Immunoglobulins"/>
    <property type="match status" value="1"/>
</dbReference>
<keyword evidence="5" id="KW-1133">Transmembrane helix</keyword>
<organism evidence="7 8">
    <name type="scientific">Pan troglodytes</name>
    <name type="common">Chimpanzee</name>
    <dbReference type="NCBI Taxonomy" id="9598"/>
    <lineage>
        <taxon>Eukaryota</taxon>
        <taxon>Metazoa</taxon>
        <taxon>Chordata</taxon>
        <taxon>Craniata</taxon>
        <taxon>Vertebrata</taxon>
        <taxon>Euteleostomi</taxon>
        <taxon>Mammalia</taxon>
        <taxon>Eutheria</taxon>
        <taxon>Euarchontoglires</taxon>
        <taxon>Primates</taxon>
        <taxon>Haplorrhini</taxon>
        <taxon>Catarrhini</taxon>
        <taxon>Hominidae</taxon>
        <taxon>Pan</taxon>
    </lineage>
</organism>
<keyword evidence="3 5" id="KW-0472">Membrane</keyword>
<evidence type="ECO:0000256" key="4">
    <source>
        <dbReference type="ARBA" id="ARBA00023180"/>
    </source>
</evidence>
<evidence type="ECO:0000313" key="7">
    <source>
        <dbReference type="EMBL" id="PNI25495.1"/>
    </source>
</evidence>
<gene>
    <name evidence="7" type="ORF">CK820_G0044913</name>
</gene>
<proteinExistence type="predicted"/>
<dbReference type="SMART" id="SM00409">
    <property type="entry name" value="IG"/>
    <property type="match status" value="1"/>
</dbReference>
<dbReference type="Proteomes" id="UP000236370">
    <property type="component" value="Unassembled WGS sequence"/>
</dbReference>
<dbReference type="EMBL" id="NBAG03000431">
    <property type="protein sequence ID" value="PNI25495.1"/>
    <property type="molecule type" value="Genomic_DNA"/>
</dbReference>
<dbReference type="InterPro" id="IPR013783">
    <property type="entry name" value="Ig-like_fold"/>
</dbReference>
<feature type="non-terminal residue" evidence="7">
    <location>
        <position position="131"/>
    </location>
</feature>
<evidence type="ECO:0000256" key="1">
    <source>
        <dbReference type="ARBA" id="ARBA00004370"/>
    </source>
</evidence>
<comment type="subcellular location">
    <subcellularLocation>
        <location evidence="1">Membrane</location>
    </subcellularLocation>
</comment>
<keyword evidence="4" id="KW-0325">Glycoprotein</keyword>
<reference evidence="7 8" key="1">
    <citation type="submission" date="2017-12" db="EMBL/GenBank/DDBJ databases">
        <title>High-resolution comparative analysis of great ape genomes.</title>
        <authorList>
            <person name="Pollen A."/>
            <person name="Hastie A."/>
            <person name="Hormozdiari F."/>
            <person name="Dougherty M."/>
            <person name="Liu R."/>
            <person name="Chaisson M."/>
            <person name="Hoppe E."/>
            <person name="Hill C."/>
            <person name="Pang A."/>
            <person name="Hillier L."/>
            <person name="Baker C."/>
            <person name="Armstrong J."/>
            <person name="Shendure J."/>
            <person name="Paten B."/>
            <person name="Wilson R."/>
            <person name="Chao H."/>
            <person name="Schneider V."/>
            <person name="Ventura M."/>
            <person name="Kronenberg Z."/>
            <person name="Murali S."/>
            <person name="Gordon D."/>
            <person name="Cantsilieris S."/>
            <person name="Munson K."/>
            <person name="Nelson B."/>
            <person name="Raja A."/>
            <person name="Underwood J."/>
            <person name="Diekhans M."/>
            <person name="Fiddes I."/>
            <person name="Haussler D."/>
            <person name="Eichler E."/>
        </authorList>
    </citation>
    <scope>NUCLEOTIDE SEQUENCE [LARGE SCALE GENOMIC DNA]</scope>
    <source>
        <strain evidence="7">Yerkes chimp pedigree #C0471</strain>
    </source>
</reference>
<dbReference type="SUPFAM" id="SSF48726">
    <property type="entry name" value="Immunoglobulin"/>
    <property type="match status" value="1"/>
</dbReference>
<dbReference type="GO" id="GO:0016020">
    <property type="term" value="C:membrane"/>
    <property type="evidence" value="ECO:0007669"/>
    <property type="project" value="UniProtKB-SubCell"/>
</dbReference>
<dbReference type="InterPro" id="IPR036179">
    <property type="entry name" value="Ig-like_dom_sf"/>
</dbReference>
<keyword evidence="2" id="KW-0732">Signal</keyword>
<protein>
    <submittedName>
        <fullName evidence="7">CD58 isoform 5</fullName>
    </submittedName>
</protein>
<keyword evidence="5" id="KW-0812">Transmembrane</keyword>
<dbReference type="PANTHER" id="PTHR12080:SF55">
    <property type="entry name" value="LYMPHOCYTE FUNCTION-ASSOCIATED ANTIGEN 3"/>
    <property type="match status" value="1"/>
</dbReference>
<accession>A0A2J8JRU6</accession>
<dbReference type="FunFam" id="2.60.40.10:FF:001702">
    <property type="entry name" value="Lymphocyte function-associated antigen 3"/>
    <property type="match status" value="1"/>
</dbReference>
<feature type="transmembrane region" description="Helical" evidence="5">
    <location>
        <begin position="100"/>
        <end position="122"/>
    </location>
</feature>
<dbReference type="AlphaFoldDB" id="A0A2J8JRU6"/>
<evidence type="ECO:0000259" key="6">
    <source>
        <dbReference type="SMART" id="SM00409"/>
    </source>
</evidence>
<dbReference type="InterPro" id="IPR015631">
    <property type="entry name" value="CD2/SLAM_rcpt"/>
</dbReference>
<name>A0A2J8JRU6_PANTR</name>
<feature type="domain" description="Immunoglobulin" evidence="6">
    <location>
        <begin position="2"/>
        <end position="93"/>
    </location>
</feature>
<sequence length="131" mass="15056">FPQQIYGVVNGSVTFHVPSNVPLKEVLWKKQKDKVAELENSEFRAFSSFKNRVYLDTVSGSLTIYNLTSSDEDEYEMESPNITDTMKFFLYVLGHSRHRYALIPVPLAVITTCIVLYMNGILKCDRKPDRT</sequence>
<comment type="caution">
    <text evidence="7">The sequence shown here is derived from an EMBL/GenBank/DDBJ whole genome shotgun (WGS) entry which is preliminary data.</text>
</comment>
<evidence type="ECO:0000256" key="2">
    <source>
        <dbReference type="ARBA" id="ARBA00022729"/>
    </source>
</evidence>